<evidence type="ECO:0000313" key="1">
    <source>
        <dbReference type="Proteomes" id="UP000095286"/>
    </source>
</evidence>
<reference evidence="2" key="1">
    <citation type="submission" date="2016-11" db="UniProtKB">
        <authorList>
            <consortium name="WormBaseParasite"/>
        </authorList>
    </citation>
    <scope>IDENTIFICATION</scope>
    <source>
        <strain evidence="2">KR3021</strain>
    </source>
</reference>
<dbReference type="Proteomes" id="UP000095286">
    <property type="component" value="Unplaced"/>
</dbReference>
<dbReference type="WBParaSite" id="RSKR_0000981200.1">
    <property type="protein sequence ID" value="RSKR_0000981200.1"/>
    <property type="gene ID" value="RSKR_0000981200"/>
</dbReference>
<sequence length="93" mass="10685">MGNTANEIRNSVNDWLKFSRMKAQKEKAMEAKKKIFDEIPIKGTFYDSDEISLGGFLERIIGIPKIVSLKPSEPLSSNEYSKDYNRLTNVWGR</sequence>
<proteinExistence type="predicted"/>
<accession>A0AC35UA82</accession>
<organism evidence="1 2">
    <name type="scientific">Rhabditophanes sp. KR3021</name>
    <dbReference type="NCBI Taxonomy" id="114890"/>
    <lineage>
        <taxon>Eukaryota</taxon>
        <taxon>Metazoa</taxon>
        <taxon>Ecdysozoa</taxon>
        <taxon>Nematoda</taxon>
        <taxon>Chromadorea</taxon>
        <taxon>Rhabditida</taxon>
        <taxon>Tylenchina</taxon>
        <taxon>Panagrolaimomorpha</taxon>
        <taxon>Strongyloidoidea</taxon>
        <taxon>Alloionematidae</taxon>
        <taxon>Rhabditophanes</taxon>
    </lineage>
</organism>
<protein>
    <submittedName>
        <fullName evidence="2">Uncharacterized protein</fullName>
    </submittedName>
</protein>
<name>A0AC35UA82_9BILA</name>
<evidence type="ECO:0000313" key="2">
    <source>
        <dbReference type="WBParaSite" id="RSKR_0000981200.1"/>
    </source>
</evidence>